<dbReference type="InterPro" id="IPR002052">
    <property type="entry name" value="DNA_methylase_N6_adenine_CS"/>
</dbReference>
<dbReference type="PROSITE" id="PS00092">
    <property type="entry name" value="N6_MTASE"/>
    <property type="match status" value="1"/>
</dbReference>
<proteinExistence type="predicted"/>
<dbReference type="Gene3D" id="3.40.50.150">
    <property type="entry name" value="Vaccinia Virus protein VP39"/>
    <property type="match status" value="2"/>
</dbReference>
<dbReference type="EMBL" id="BARS01000319">
    <property type="protein sequence ID" value="GAF75534.1"/>
    <property type="molecule type" value="Genomic_DNA"/>
</dbReference>
<reference evidence="1" key="1">
    <citation type="journal article" date="2014" name="Front. Microbiol.">
        <title>High frequency of phylogenetically diverse reductive dehalogenase-homologous genes in deep subseafloor sedimentary metagenomes.</title>
        <authorList>
            <person name="Kawai M."/>
            <person name="Futagami T."/>
            <person name="Toyoda A."/>
            <person name="Takaki Y."/>
            <person name="Nishi S."/>
            <person name="Hori S."/>
            <person name="Arai W."/>
            <person name="Tsubouchi T."/>
            <person name="Morono Y."/>
            <person name="Uchiyama I."/>
            <person name="Ito T."/>
            <person name="Fujiyama A."/>
            <person name="Inagaki F."/>
            <person name="Takami H."/>
        </authorList>
    </citation>
    <scope>NUCLEOTIDE SEQUENCE</scope>
    <source>
        <strain evidence="1">Expedition CK06-06</strain>
    </source>
</reference>
<name>X0S3E1_9ZZZZ</name>
<comment type="caution">
    <text evidence="1">The sequence shown here is derived from an EMBL/GenBank/DDBJ whole genome shotgun (WGS) entry which is preliminary data.</text>
</comment>
<dbReference type="GO" id="GO:0008168">
    <property type="term" value="F:methyltransferase activity"/>
    <property type="evidence" value="ECO:0007669"/>
    <property type="project" value="InterPro"/>
</dbReference>
<evidence type="ECO:0000313" key="1">
    <source>
        <dbReference type="EMBL" id="GAF75534.1"/>
    </source>
</evidence>
<sequence>PSSQKIEPSSDNQPSANRALSDFSATEIEAIANKEIQKEVLAEQGRSRIMPHLSSEVKILLLDRLGIPDERIAERLKINRKTVTKYCNNLTLFQSIRDSLDKGLSASEAAQKHACPVGPEDRTGGCPEPLVWSIALEGKSDQDRFVSLNWGLRTWDHWYFNDLDQRFGDDWPGQIPAQLVGHTLFYFTQEGDLVFDPMAGGGVVADTCLAFNRKCWSFDLVDRPETRPEIEPHQWNPEDLLWPVKGKEKPDLIFFDPPYFKKQENQYTKDSISSLSRKEYLGFFREFFPSAKENSKIRARIAFLNADWRDFQGVSALNEDPGRSILLLDYMDIMRRSGWEITHIIDCPLSTQRFQANIVAQMQKNRTLGIVRRSLIIARKK</sequence>
<feature type="non-terminal residue" evidence="1">
    <location>
        <position position="1"/>
    </location>
</feature>
<evidence type="ECO:0008006" key="2">
    <source>
        <dbReference type="Google" id="ProtNLM"/>
    </source>
</evidence>
<protein>
    <recommendedName>
        <fullName evidence="2">DNA methylase N-4/N-6 domain-containing protein</fullName>
    </recommendedName>
</protein>
<dbReference type="SUPFAM" id="SSF53335">
    <property type="entry name" value="S-adenosyl-L-methionine-dependent methyltransferases"/>
    <property type="match status" value="2"/>
</dbReference>
<gene>
    <name evidence="1" type="ORF">S01H1_00836</name>
</gene>
<accession>X0S3E1</accession>
<dbReference type="AlphaFoldDB" id="X0S3E1"/>
<organism evidence="1">
    <name type="scientific">marine sediment metagenome</name>
    <dbReference type="NCBI Taxonomy" id="412755"/>
    <lineage>
        <taxon>unclassified sequences</taxon>
        <taxon>metagenomes</taxon>
        <taxon>ecological metagenomes</taxon>
    </lineage>
</organism>
<dbReference type="InterPro" id="IPR029063">
    <property type="entry name" value="SAM-dependent_MTases_sf"/>
</dbReference>
<dbReference type="GO" id="GO:0003676">
    <property type="term" value="F:nucleic acid binding"/>
    <property type="evidence" value="ECO:0007669"/>
    <property type="project" value="InterPro"/>
</dbReference>
<dbReference type="GO" id="GO:0032259">
    <property type="term" value="P:methylation"/>
    <property type="evidence" value="ECO:0007669"/>
    <property type="project" value="InterPro"/>
</dbReference>